<reference evidence="1" key="1">
    <citation type="submission" date="2019-05" db="EMBL/GenBank/DDBJ databases">
        <title>Revised genome assembly of Burkholderiaceae (previously Ralstonia) sp. PBA.</title>
        <authorList>
            <person name="Gan H.M."/>
        </authorList>
    </citation>
    <scope>NUCLEOTIDE SEQUENCE</scope>
    <source>
        <strain evidence="1">PBA</strain>
    </source>
</reference>
<organism evidence="1 2">
    <name type="scientific">Imbroritus primus</name>
    <dbReference type="NCBI Taxonomy" id="3058603"/>
    <lineage>
        <taxon>Bacteria</taxon>
        <taxon>Pseudomonadati</taxon>
        <taxon>Pseudomonadota</taxon>
        <taxon>Betaproteobacteria</taxon>
        <taxon>Burkholderiales</taxon>
        <taxon>Burkholderiaceae</taxon>
        <taxon>Imbroritus</taxon>
    </lineage>
</organism>
<accession>A0ACD3SM95</accession>
<comment type="caution">
    <text evidence="1">The sequence shown here is derived from an EMBL/GenBank/DDBJ whole genome shotgun (WGS) entry which is preliminary data.</text>
</comment>
<dbReference type="EMBL" id="AKCV02000025">
    <property type="protein sequence ID" value="TMS57309.1"/>
    <property type="molecule type" value="Genomic_DNA"/>
</dbReference>
<sequence length="296" mass="33585">MGRVFTWLGIGLLHVLSYLPYGIVARFGEALGSLLYRIPSRRKRIVQTNLRLCFPEKSEAEREALARETFRMVLRSFAERGIFWCGSDAQVRRWVQIDDQANLPALHGTPHIVVALHLAGVEAGAIRVTQYLGDHAIPGHSLYTTQSNRLFDAHMKRWRGRFGGNMIARTQNTRDVVRLIRKGEVMQLIADMDFGARESVFVPFFGVPAASLAAVSRLARLTGAKVIFSYTEMLPDYQGYCVHLLPPEADVPTDDVVSDTRRMNAFFESVIAPRITEYYWVHKRFKTRPEGEPGVY</sequence>
<dbReference type="Proteomes" id="UP000004277">
    <property type="component" value="Unassembled WGS sequence"/>
</dbReference>
<proteinExistence type="predicted"/>
<name>A0ACD3SM95_9BURK</name>
<gene>
    <name evidence="1" type="ORF">MW7_013765</name>
</gene>
<keyword evidence="1" id="KW-0012">Acyltransferase</keyword>
<evidence type="ECO:0000313" key="2">
    <source>
        <dbReference type="Proteomes" id="UP000004277"/>
    </source>
</evidence>
<protein>
    <submittedName>
        <fullName evidence="1">Lauroyl acyltransferase</fullName>
    </submittedName>
</protein>
<evidence type="ECO:0000313" key="1">
    <source>
        <dbReference type="EMBL" id="TMS57309.1"/>
    </source>
</evidence>
<keyword evidence="1" id="KW-0808">Transferase</keyword>
<keyword evidence="2" id="KW-1185">Reference proteome</keyword>